<dbReference type="EMBL" id="UYWY01023351">
    <property type="protein sequence ID" value="VDM47450.1"/>
    <property type="molecule type" value="Genomic_DNA"/>
</dbReference>
<protein>
    <submittedName>
        <fullName evidence="4">Structural protein</fullName>
    </submittedName>
</protein>
<dbReference type="Proteomes" id="UP000050794">
    <property type="component" value="Unassembled WGS sequence"/>
</dbReference>
<name>A0A183V5V9_TOXCA</name>
<reference evidence="2 3" key="2">
    <citation type="submission" date="2018-11" db="EMBL/GenBank/DDBJ databases">
        <authorList>
            <consortium name="Pathogen Informatics"/>
        </authorList>
    </citation>
    <scope>NUCLEOTIDE SEQUENCE [LARGE SCALE GENOMIC DNA]</scope>
</reference>
<proteinExistence type="predicted"/>
<gene>
    <name evidence="2" type="ORF">TCNE_LOCUS16129</name>
</gene>
<accession>A0A183V5V9</accession>
<evidence type="ECO:0000313" key="2">
    <source>
        <dbReference type="EMBL" id="VDM47450.1"/>
    </source>
</evidence>
<reference evidence="4" key="1">
    <citation type="submission" date="2016-06" db="UniProtKB">
        <authorList>
            <consortium name="WormBaseParasite"/>
        </authorList>
    </citation>
    <scope>IDENTIFICATION</scope>
</reference>
<evidence type="ECO:0000256" key="1">
    <source>
        <dbReference type="SAM" id="MobiDB-lite"/>
    </source>
</evidence>
<dbReference type="AlphaFoldDB" id="A0A183V5V9"/>
<sequence length="135" mass="14804">MKTPEFSDGRYIPGSVSSSGVIANAGADPFTGEGRYVPAQNDVANPVQRGSAFTAGDGEVSFARSTTIPQDKMRPRGEFIPLTDYFRFGFERVSPKAIAKLKEMNELQLDHRLTDQQGRVTGRNVESAQQFVFGK</sequence>
<dbReference type="WBParaSite" id="TCNE_0001613001-mRNA-1">
    <property type="protein sequence ID" value="TCNE_0001613001-mRNA-1"/>
    <property type="gene ID" value="TCNE_0001613001"/>
</dbReference>
<organism evidence="3 4">
    <name type="scientific">Toxocara canis</name>
    <name type="common">Canine roundworm</name>
    <dbReference type="NCBI Taxonomy" id="6265"/>
    <lineage>
        <taxon>Eukaryota</taxon>
        <taxon>Metazoa</taxon>
        <taxon>Ecdysozoa</taxon>
        <taxon>Nematoda</taxon>
        <taxon>Chromadorea</taxon>
        <taxon>Rhabditida</taxon>
        <taxon>Spirurina</taxon>
        <taxon>Ascaridomorpha</taxon>
        <taxon>Ascaridoidea</taxon>
        <taxon>Toxocaridae</taxon>
        <taxon>Toxocara</taxon>
    </lineage>
</organism>
<evidence type="ECO:0000313" key="3">
    <source>
        <dbReference type="Proteomes" id="UP000050794"/>
    </source>
</evidence>
<feature type="region of interest" description="Disordered" evidence="1">
    <location>
        <begin position="1"/>
        <end position="33"/>
    </location>
</feature>
<keyword evidence="3" id="KW-1185">Reference proteome</keyword>
<evidence type="ECO:0000313" key="4">
    <source>
        <dbReference type="WBParaSite" id="TCNE_0001613001-mRNA-1"/>
    </source>
</evidence>